<keyword evidence="3" id="KW-1185">Reference proteome</keyword>
<feature type="region of interest" description="Disordered" evidence="1">
    <location>
        <begin position="663"/>
        <end position="718"/>
    </location>
</feature>
<dbReference type="RefSeq" id="WP_120063136.1">
    <property type="nucleotide sequence ID" value="NZ_QZWH01000003.1"/>
</dbReference>
<name>A0A3A5K515_9ENTR</name>
<gene>
    <name evidence="2" type="ORF">D6029_01925</name>
</gene>
<evidence type="ECO:0000256" key="1">
    <source>
        <dbReference type="SAM" id="MobiDB-lite"/>
    </source>
</evidence>
<organism evidence="2 3">
    <name type="scientific">Buttiauxella izardii</name>
    <dbReference type="NCBI Taxonomy" id="82991"/>
    <lineage>
        <taxon>Bacteria</taxon>
        <taxon>Pseudomonadati</taxon>
        <taxon>Pseudomonadota</taxon>
        <taxon>Gammaproteobacteria</taxon>
        <taxon>Enterobacterales</taxon>
        <taxon>Enterobacteriaceae</taxon>
        <taxon>Buttiauxella</taxon>
    </lineage>
</organism>
<dbReference type="PIRSF" id="PIRSF034586">
    <property type="entry name" value="Vir_effector_SfrC"/>
    <property type="match status" value="1"/>
</dbReference>
<proteinExistence type="predicted"/>
<dbReference type="Pfam" id="PF10139">
    <property type="entry name" value="Virul_Fac"/>
    <property type="match status" value="1"/>
</dbReference>
<dbReference type="EMBL" id="QZWH01000003">
    <property type="protein sequence ID" value="RJT27699.1"/>
    <property type="molecule type" value="Genomic_DNA"/>
</dbReference>
<dbReference type="Proteomes" id="UP000276295">
    <property type="component" value="Unassembled WGS sequence"/>
</dbReference>
<evidence type="ECO:0008006" key="4">
    <source>
        <dbReference type="Google" id="ProtNLM"/>
    </source>
</evidence>
<feature type="compositionally biased region" description="Polar residues" evidence="1">
    <location>
        <begin position="695"/>
        <end position="712"/>
    </location>
</feature>
<evidence type="ECO:0000313" key="3">
    <source>
        <dbReference type="Proteomes" id="UP000276295"/>
    </source>
</evidence>
<dbReference type="OrthoDB" id="1060501at2"/>
<comment type="caution">
    <text evidence="2">The sequence shown here is derived from an EMBL/GenBank/DDBJ whole genome shotgun (WGS) entry which is preliminary data.</text>
</comment>
<dbReference type="InterPro" id="IPR017030">
    <property type="entry name" value="Vir_effector_SfrC"/>
</dbReference>
<dbReference type="AlphaFoldDB" id="A0A3A5K515"/>
<reference evidence="2 3" key="1">
    <citation type="submission" date="2018-09" db="EMBL/GenBank/DDBJ databases">
        <title>Draft genome sequence of Buttiauxella izardii CCUG 35510T.</title>
        <authorList>
            <person name="Salva-Serra F."/>
            <person name="Marathe N."/>
            <person name="Moore E."/>
            <person name="Stadler-Svensson L."/>
            <person name="Engstrom-Jakobsson H."/>
        </authorList>
    </citation>
    <scope>NUCLEOTIDE SEQUENCE [LARGE SCALE GENOMIC DNA]</scope>
    <source>
        <strain evidence="2 3">CCUG 35510</strain>
    </source>
</reference>
<protein>
    <recommendedName>
        <fullName evidence="4">Virulence factor</fullName>
    </recommendedName>
</protein>
<accession>A0A3A5K515</accession>
<evidence type="ECO:0000313" key="2">
    <source>
        <dbReference type="EMBL" id="RJT27699.1"/>
    </source>
</evidence>
<sequence>MNSEQQYLTQGWADISQGCQDALGWVDTVRTSSHRLDNEADKLNLSLLRTRNLANSLTQVAATPMTVGFFGISQAGKSYLISALAAGSNGALEASYGEQRVDFIKEVNPVGGGKEATGLVTRFTKQAPTAPAGYPVPLRLFTEIDLAKILANSWFNDFNHEQLSYQLDQSRIENSLRPFLQRAGKSQVYNGVGSEDVVALWDYLNASFKKSVEKLEHAWLPQVLKIAPMLNPSERAELFSLLWGEEPALTEIYRSLALVLAKLNHARMVFAPLETLVDHSNGSIMNVDSLNRLGSNQDRNVEIRFWKAEHQIGSATLSQAELTALTTELIFPLAEVASGSVMEQVDLLDFPGYRGRLKITAMEEAGRDGLNPISQLLLRGKVAYLFERYTDNQEMNALVVCASSAKQSDVADVGPVLNRWVEKTQGKSAQERGESKPGLFWAITMCDMRINNSLKHTESQLKEGWEGMLHMTLLERFAQYDWLQQWAPNQAFNNCFLVRKPGLDNPFLTLEGEADQGTLHEVSLAERYYDVLDKMGSTFISGKNVLRHVAEPKSAWQAMLALNDGGMFRLTQALRGIAHLDFKLKRLHQQLLTCRQEIGDQRLGRWYEQDSDGQKVKKQAIAKELWQGLSACPHSLGEMISRLDLPSHQLNNIYLSIRNQVQEPQAAGDNQSSPSFAANPFGDNPFADNPFADNPFSSSPVCEETAVTNTKPTTERVGQDDEFAHQAFKAWVAHLRELAQQTKQWQQLGMNSELVNLLSEELITAATRLDLEGVLKHALAGQEQAGIRREHLMARQVLRAQLAMRDFVAWFGYLSLPQEKVPNSYVGEKNKVFIQQTPLGSDELPQLVSVAPQPGVSYMGDWLSALMTIILDNAGHSATRDISFEHNRQLGQIISQLKQENLSC</sequence>
<feature type="compositionally biased region" description="Polar residues" evidence="1">
    <location>
        <begin position="663"/>
        <end position="676"/>
    </location>
</feature>